<reference evidence="1 2" key="1">
    <citation type="submission" date="2016-01" db="EMBL/GenBank/DDBJ databases">
        <title>High potential of lignocellulose degradation of a new Verrucomicrobia species.</title>
        <authorList>
            <person name="Wang Y."/>
            <person name="Shi Y."/>
            <person name="Qiu Z."/>
            <person name="Liu S."/>
            <person name="Yang H."/>
        </authorList>
    </citation>
    <scope>NUCLEOTIDE SEQUENCE [LARGE SCALE GENOMIC DNA]</scope>
    <source>
        <strain evidence="1 2">TSB47</strain>
    </source>
</reference>
<evidence type="ECO:0000313" key="2">
    <source>
        <dbReference type="Proteomes" id="UP000078486"/>
    </source>
</evidence>
<comment type="caution">
    <text evidence="1">The sequence shown here is derived from an EMBL/GenBank/DDBJ whole genome shotgun (WGS) entry which is preliminary data.</text>
</comment>
<dbReference type="AlphaFoldDB" id="A0A178IHD1"/>
<dbReference type="Proteomes" id="UP000078486">
    <property type="component" value="Unassembled WGS sequence"/>
</dbReference>
<dbReference type="InterPro" id="IPR011990">
    <property type="entry name" value="TPR-like_helical_dom_sf"/>
</dbReference>
<keyword evidence="2" id="KW-1185">Reference proteome</keyword>
<dbReference type="SUPFAM" id="SSF48452">
    <property type="entry name" value="TPR-like"/>
    <property type="match status" value="1"/>
</dbReference>
<sequence length="187" mass="20817">MPYFGLQRGRGFAQDVRFSMQTRVVPILAIVLAVFLGACSKSREITNLDRAEADARAAKARAEIQFNDIGKAETLLVEALGFNPDAYDYWADLANVRLRLGKNKEARKACQQAVEACQRLIKQNPEDIDIRIDQIRLLVSLGDNKAARETLEQAGRDLPKNQVIRACIDNKLVDQLAADPGLLKLPE</sequence>
<organism evidence="1 2">
    <name type="scientific">Termitidicoccus mucosus</name>
    <dbReference type="NCBI Taxonomy" id="1184151"/>
    <lineage>
        <taxon>Bacteria</taxon>
        <taxon>Pseudomonadati</taxon>
        <taxon>Verrucomicrobiota</taxon>
        <taxon>Opitutia</taxon>
        <taxon>Opitutales</taxon>
        <taxon>Opitutaceae</taxon>
        <taxon>Termitidicoccus</taxon>
    </lineage>
</organism>
<dbReference type="Pfam" id="PF14559">
    <property type="entry name" value="TPR_19"/>
    <property type="match status" value="1"/>
</dbReference>
<protein>
    <submittedName>
        <fullName evidence="1">Uncharacterized protein</fullName>
    </submittedName>
</protein>
<dbReference type="EMBL" id="LRRQ01000126">
    <property type="protein sequence ID" value="OAM88587.1"/>
    <property type="molecule type" value="Genomic_DNA"/>
</dbReference>
<dbReference type="Gene3D" id="1.25.40.10">
    <property type="entry name" value="Tetratricopeptide repeat domain"/>
    <property type="match status" value="2"/>
</dbReference>
<accession>A0A178IHD1</accession>
<name>A0A178IHD1_9BACT</name>
<evidence type="ECO:0000313" key="1">
    <source>
        <dbReference type="EMBL" id="OAM88587.1"/>
    </source>
</evidence>
<dbReference type="STRING" id="1184151.AW736_16095"/>
<proteinExistence type="predicted"/>
<gene>
    <name evidence="1" type="ORF">AW736_16095</name>
</gene>